<dbReference type="Pfam" id="PF07690">
    <property type="entry name" value="MFS_1"/>
    <property type="match status" value="1"/>
</dbReference>
<dbReference type="GO" id="GO:0016020">
    <property type="term" value="C:membrane"/>
    <property type="evidence" value="ECO:0007669"/>
    <property type="project" value="UniProtKB-SubCell"/>
</dbReference>
<dbReference type="OrthoDB" id="6730379at2759"/>
<protein>
    <submittedName>
        <fullName evidence="8">MFS allantoate transporter protein</fullName>
    </submittedName>
</protein>
<dbReference type="STRING" id="91626.A0A0C9MIU9"/>
<dbReference type="Gene3D" id="1.20.1250.20">
    <property type="entry name" value="MFS general substrate transporter like domains"/>
    <property type="match status" value="1"/>
</dbReference>
<dbReference type="InterPro" id="IPR036259">
    <property type="entry name" value="MFS_trans_sf"/>
</dbReference>
<comment type="subcellular location">
    <subcellularLocation>
        <location evidence="1">Membrane</location>
        <topology evidence="1">Multi-pass membrane protein</topology>
    </subcellularLocation>
</comment>
<evidence type="ECO:0000313" key="8">
    <source>
        <dbReference type="EMBL" id="GAN07299.1"/>
    </source>
</evidence>
<keyword evidence="4 6" id="KW-1133">Transmembrane helix</keyword>
<evidence type="ECO:0000256" key="5">
    <source>
        <dbReference type="ARBA" id="ARBA00023136"/>
    </source>
</evidence>
<reference evidence="8" key="1">
    <citation type="submission" date="2014-09" db="EMBL/GenBank/DDBJ databases">
        <title>Draft genome sequence of an oleaginous Mucoromycotina fungus Mucor ambiguus NBRC6742.</title>
        <authorList>
            <person name="Takeda I."/>
            <person name="Yamane N."/>
            <person name="Morita T."/>
            <person name="Tamano K."/>
            <person name="Machida M."/>
            <person name="Baker S."/>
            <person name="Koike H."/>
        </authorList>
    </citation>
    <scope>NUCLEOTIDE SEQUENCE</scope>
    <source>
        <strain evidence="8">NBRC 6742</strain>
    </source>
</reference>
<dbReference type="SUPFAM" id="SSF103473">
    <property type="entry name" value="MFS general substrate transporter"/>
    <property type="match status" value="1"/>
</dbReference>
<organism evidence="8">
    <name type="scientific">Mucor ambiguus</name>
    <dbReference type="NCBI Taxonomy" id="91626"/>
    <lineage>
        <taxon>Eukaryota</taxon>
        <taxon>Fungi</taxon>
        <taxon>Fungi incertae sedis</taxon>
        <taxon>Mucoromycota</taxon>
        <taxon>Mucoromycotina</taxon>
        <taxon>Mucoromycetes</taxon>
        <taxon>Mucorales</taxon>
        <taxon>Mucorineae</taxon>
        <taxon>Mucoraceae</taxon>
        <taxon>Mucor</taxon>
    </lineage>
</organism>
<evidence type="ECO:0000256" key="4">
    <source>
        <dbReference type="ARBA" id="ARBA00022989"/>
    </source>
</evidence>
<dbReference type="EMBL" id="DF836445">
    <property type="protein sequence ID" value="GAN07299.1"/>
    <property type="molecule type" value="Genomic_DNA"/>
</dbReference>
<dbReference type="PANTHER" id="PTHR43791">
    <property type="entry name" value="PERMEASE-RELATED"/>
    <property type="match status" value="1"/>
</dbReference>
<evidence type="ECO:0000256" key="2">
    <source>
        <dbReference type="ARBA" id="ARBA00022448"/>
    </source>
</evidence>
<feature type="domain" description="Major facilitator superfamily (MFS) profile" evidence="7">
    <location>
        <begin position="64"/>
        <end position="503"/>
    </location>
</feature>
<evidence type="ECO:0000256" key="3">
    <source>
        <dbReference type="ARBA" id="ARBA00022692"/>
    </source>
</evidence>
<feature type="transmembrane region" description="Helical" evidence="6">
    <location>
        <begin position="356"/>
        <end position="379"/>
    </location>
</feature>
<keyword evidence="9" id="KW-1185">Reference proteome</keyword>
<keyword evidence="2" id="KW-0813">Transport</keyword>
<keyword evidence="5 6" id="KW-0472">Membrane</keyword>
<feature type="transmembrane region" description="Helical" evidence="6">
    <location>
        <begin position="329"/>
        <end position="349"/>
    </location>
</feature>
<dbReference type="InterPro" id="IPR011701">
    <property type="entry name" value="MFS"/>
</dbReference>
<gene>
    <name evidence="8" type="ORF">MAM1_0156d06795</name>
</gene>
<dbReference type="AlphaFoldDB" id="A0A0C9MIU9"/>
<accession>A0A0C9MIU9</accession>
<dbReference type="GO" id="GO:0022857">
    <property type="term" value="F:transmembrane transporter activity"/>
    <property type="evidence" value="ECO:0007669"/>
    <property type="project" value="InterPro"/>
</dbReference>
<name>A0A0C9MIU9_9FUNG</name>
<feature type="transmembrane region" description="Helical" evidence="6">
    <location>
        <begin position="293"/>
        <end position="323"/>
    </location>
</feature>
<feature type="transmembrane region" description="Helical" evidence="6">
    <location>
        <begin position="97"/>
        <end position="115"/>
    </location>
</feature>
<feature type="transmembrane region" description="Helical" evidence="6">
    <location>
        <begin position="192"/>
        <end position="211"/>
    </location>
</feature>
<dbReference type="PANTHER" id="PTHR43791:SF81">
    <property type="entry name" value="TRANSPORTER, PUTATIVE (AFU_ORTHOLOGUE AFUA_7G01190)-RELATED"/>
    <property type="match status" value="1"/>
</dbReference>
<dbReference type="Proteomes" id="UP000053815">
    <property type="component" value="Unassembled WGS sequence"/>
</dbReference>
<keyword evidence="3 6" id="KW-0812">Transmembrane</keyword>
<evidence type="ECO:0000259" key="7">
    <source>
        <dbReference type="PROSITE" id="PS50850"/>
    </source>
</evidence>
<feature type="transmembrane region" description="Helical" evidence="6">
    <location>
        <begin position="416"/>
        <end position="437"/>
    </location>
</feature>
<feature type="transmembrane region" description="Helical" evidence="6">
    <location>
        <begin position="127"/>
        <end position="145"/>
    </location>
</feature>
<feature type="transmembrane region" description="Helical" evidence="6">
    <location>
        <begin position="443"/>
        <end position="465"/>
    </location>
</feature>
<evidence type="ECO:0000313" key="9">
    <source>
        <dbReference type="Proteomes" id="UP000053815"/>
    </source>
</evidence>
<proteinExistence type="predicted"/>
<dbReference type="InterPro" id="IPR020846">
    <property type="entry name" value="MFS_dom"/>
</dbReference>
<feature type="transmembrane region" description="Helical" evidence="6">
    <location>
        <begin position="157"/>
        <end position="180"/>
    </location>
</feature>
<sequence length="503" mass="56417">MSNNQAQEEHIACEEKYIATQTVEEKHLDDAHTVYSDEEKSNEMTPELVAAEKKLVWKLDYLYVMPCIAILNFLQFFDKSALNYSSVLGIKEDTGISSAQFAWLGSIFYLGYLLYQVPNTYLIQRLPIGRYIGTLIVIWGVVLTVTCKAKNFSQLAALRFLLGFFEAGIYPCCIMIVSSLYRRSEQAGRIGCVYICNGIAMAIGGLVGYGIGHMMGVHGMNAWQWIMIILGAVTVVFGLFCFFLLVDNPKSKFLKLTTDEKKVAELRTIDNATIITKEIKWHHMVESLKEPRYYCFIFASLLFNLQNGALNTFSAIITAGFGFSSLNAILLTIPSGVVDCIYIAFAIWYNRKYGNTLHLACIMLGICILGLILLIVIPIPQVKLVGLYMCWSFCAGYVLFLTALANNVSGYTKKIFYSSSVMVFYTIGNFAGPQMIVESQKPLYLGGMIGYIAADAICIALLQIARYTMAKSNKQRLENPAKEKIDPTQDLTDKENPHFLYRL</sequence>
<feature type="transmembrane region" description="Helical" evidence="6">
    <location>
        <begin position="61"/>
        <end position="77"/>
    </location>
</feature>
<evidence type="ECO:0000256" key="1">
    <source>
        <dbReference type="ARBA" id="ARBA00004141"/>
    </source>
</evidence>
<dbReference type="PROSITE" id="PS50850">
    <property type="entry name" value="MFS"/>
    <property type="match status" value="1"/>
</dbReference>
<evidence type="ECO:0000256" key="6">
    <source>
        <dbReference type="SAM" id="Phobius"/>
    </source>
</evidence>
<feature type="transmembrane region" description="Helical" evidence="6">
    <location>
        <begin position="223"/>
        <end position="246"/>
    </location>
</feature>
<feature type="transmembrane region" description="Helical" evidence="6">
    <location>
        <begin position="385"/>
        <end position="404"/>
    </location>
</feature>